<dbReference type="EMBL" id="CAJMWR010002213">
    <property type="protein sequence ID" value="CAE6441202.1"/>
    <property type="molecule type" value="Genomic_DNA"/>
</dbReference>
<sequence>MINTEASVIVWAASGPSERAYESRRVKGGSLANAVCDEIIKSPGGTIERKALWDRVMSDIDYENKNQIKGALEASQRARVLASSQDGKEIMNTPLFWNKFSS</sequence>
<dbReference type="Proteomes" id="UP000663840">
    <property type="component" value="Unassembled WGS sequence"/>
</dbReference>
<reference evidence="1" key="1">
    <citation type="submission" date="2021-01" db="EMBL/GenBank/DDBJ databases">
        <authorList>
            <person name="Kaushik A."/>
        </authorList>
    </citation>
    <scope>NUCLEOTIDE SEQUENCE</scope>
    <source>
        <strain evidence="1">AG1-1A</strain>
    </source>
</reference>
<evidence type="ECO:0000313" key="2">
    <source>
        <dbReference type="Proteomes" id="UP000663840"/>
    </source>
</evidence>
<protein>
    <submittedName>
        <fullName evidence="1">Uncharacterized protein</fullName>
    </submittedName>
</protein>
<comment type="caution">
    <text evidence="1">The sequence shown here is derived from an EMBL/GenBank/DDBJ whole genome shotgun (WGS) entry which is preliminary data.</text>
</comment>
<accession>A0A8H3G5F2</accession>
<proteinExistence type="predicted"/>
<name>A0A8H3G5F2_9AGAM</name>
<organism evidence="1 2">
    <name type="scientific">Rhizoctonia solani</name>
    <dbReference type="NCBI Taxonomy" id="456999"/>
    <lineage>
        <taxon>Eukaryota</taxon>
        <taxon>Fungi</taxon>
        <taxon>Dikarya</taxon>
        <taxon>Basidiomycota</taxon>
        <taxon>Agaricomycotina</taxon>
        <taxon>Agaricomycetes</taxon>
        <taxon>Cantharellales</taxon>
        <taxon>Ceratobasidiaceae</taxon>
        <taxon>Rhizoctonia</taxon>
    </lineage>
</organism>
<dbReference type="AlphaFoldDB" id="A0A8H3G5F2"/>
<evidence type="ECO:0000313" key="1">
    <source>
        <dbReference type="EMBL" id="CAE6441202.1"/>
    </source>
</evidence>
<gene>
    <name evidence="1" type="ORF">RDB_LOCUS78461</name>
</gene>